<comment type="caution">
    <text evidence="7">The sequence shown here is derived from an EMBL/GenBank/DDBJ whole genome shotgun (WGS) entry which is preliminary data.</text>
</comment>
<keyword evidence="4" id="KW-1133">Transmembrane helix</keyword>
<name>A0AAP0LAP6_9MAGN</name>
<dbReference type="Gene3D" id="3.80.10.10">
    <property type="entry name" value="Ribonuclease Inhibitor"/>
    <property type="match status" value="1"/>
</dbReference>
<dbReference type="InterPro" id="IPR046956">
    <property type="entry name" value="RLP23-like"/>
</dbReference>
<keyword evidence="2" id="KW-0812">Transmembrane</keyword>
<evidence type="ECO:0000313" key="8">
    <source>
        <dbReference type="Proteomes" id="UP001419268"/>
    </source>
</evidence>
<evidence type="ECO:0000256" key="3">
    <source>
        <dbReference type="ARBA" id="ARBA00022729"/>
    </source>
</evidence>
<evidence type="ECO:0000256" key="4">
    <source>
        <dbReference type="ARBA" id="ARBA00022989"/>
    </source>
</evidence>
<dbReference type="Proteomes" id="UP001419268">
    <property type="component" value="Unassembled WGS sequence"/>
</dbReference>
<keyword evidence="6" id="KW-0325">Glycoprotein</keyword>
<dbReference type="PANTHER" id="PTHR48061:SF12">
    <property type="entry name" value="DISEASE RESISTANCE LIKE PROTEIN"/>
    <property type="match status" value="1"/>
</dbReference>
<dbReference type="InterPro" id="IPR032675">
    <property type="entry name" value="LRR_dom_sf"/>
</dbReference>
<evidence type="ECO:0008006" key="9">
    <source>
        <dbReference type="Google" id="ProtNLM"/>
    </source>
</evidence>
<dbReference type="SUPFAM" id="SSF52047">
    <property type="entry name" value="RNI-like"/>
    <property type="match status" value="1"/>
</dbReference>
<dbReference type="PANTHER" id="PTHR48061">
    <property type="entry name" value="LEUCINE-RICH REPEAT RECEPTOR PROTEIN KINASE EMS1-LIKE-RELATED"/>
    <property type="match status" value="1"/>
</dbReference>
<keyword evidence="5" id="KW-0472">Membrane</keyword>
<protein>
    <recommendedName>
        <fullName evidence="9">Chaoptin</fullName>
    </recommendedName>
</protein>
<dbReference type="EMBL" id="JBBNAG010000001">
    <property type="protein sequence ID" value="KAK9167506.1"/>
    <property type="molecule type" value="Genomic_DNA"/>
</dbReference>
<evidence type="ECO:0000256" key="2">
    <source>
        <dbReference type="ARBA" id="ARBA00022692"/>
    </source>
</evidence>
<evidence type="ECO:0000256" key="1">
    <source>
        <dbReference type="ARBA" id="ARBA00004479"/>
    </source>
</evidence>
<evidence type="ECO:0000313" key="7">
    <source>
        <dbReference type="EMBL" id="KAK9167506.1"/>
    </source>
</evidence>
<dbReference type="GO" id="GO:0016020">
    <property type="term" value="C:membrane"/>
    <property type="evidence" value="ECO:0007669"/>
    <property type="project" value="UniProtKB-SubCell"/>
</dbReference>
<evidence type="ECO:0000256" key="5">
    <source>
        <dbReference type="ARBA" id="ARBA00023136"/>
    </source>
</evidence>
<organism evidence="7 8">
    <name type="scientific">Stephania cephalantha</name>
    <dbReference type="NCBI Taxonomy" id="152367"/>
    <lineage>
        <taxon>Eukaryota</taxon>
        <taxon>Viridiplantae</taxon>
        <taxon>Streptophyta</taxon>
        <taxon>Embryophyta</taxon>
        <taxon>Tracheophyta</taxon>
        <taxon>Spermatophyta</taxon>
        <taxon>Magnoliopsida</taxon>
        <taxon>Ranunculales</taxon>
        <taxon>Menispermaceae</taxon>
        <taxon>Menispermoideae</taxon>
        <taxon>Cissampelideae</taxon>
        <taxon>Stephania</taxon>
    </lineage>
</organism>
<gene>
    <name evidence="7" type="ORF">Scep_002697</name>
</gene>
<keyword evidence="3" id="KW-0732">Signal</keyword>
<keyword evidence="8" id="KW-1185">Reference proteome</keyword>
<comment type="subcellular location">
    <subcellularLocation>
        <location evidence="1">Membrane</location>
        <topology evidence="1">Single-pass type I membrane protein</topology>
    </subcellularLocation>
</comment>
<dbReference type="Pfam" id="PF00560">
    <property type="entry name" value="LRR_1"/>
    <property type="match status" value="1"/>
</dbReference>
<evidence type="ECO:0000256" key="6">
    <source>
        <dbReference type="ARBA" id="ARBA00023180"/>
    </source>
</evidence>
<sequence length="111" mass="12492">MQIFDRALLRNHNRQISVSALEGYDRSLNNFRSLSRSFALSLLEKLNLAYNEFSPSSIPTAIIQLHSLTHLNLSSSGFSGQVPIEIYQLTSLVSLDFSFLYGLRSPNIESL</sequence>
<proteinExistence type="predicted"/>
<reference evidence="7 8" key="1">
    <citation type="submission" date="2024-01" db="EMBL/GenBank/DDBJ databases">
        <title>Genome assemblies of Stephania.</title>
        <authorList>
            <person name="Yang L."/>
        </authorList>
    </citation>
    <scope>NUCLEOTIDE SEQUENCE [LARGE SCALE GENOMIC DNA]</scope>
    <source>
        <strain evidence="7">JXDWG</strain>
        <tissue evidence="7">Leaf</tissue>
    </source>
</reference>
<dbReference type="AlphaFoldDB" id="A0AAP0LAP6"/>
<dbReference type="InterPro" id="IPR001611">
    <property type="entry name" value="Leu-rich_rpt"/>
</dbReference>
<accession>A0AAP0LAP6</accession>